<evidence type="ECO:0000256" key="7">
    <source>
        <dbReference type="SAM" id="MobiDB-lite"/>
    </source>
</evidence>
<organism evidence="9 10">
    <name type="scientific">Mucor flavus</name>
    <dbReference type="NCBI Taxonomy" id="439312"/>
    <lineage>
        <taxon>Eukaryota</taxon>
        <taxon>Fungi</taxon>
        <taxon>Fungi incertae sedis</taxon>
        <taxon>Mucoromycota</taxon>
        <taxon>Mucoromycotina</taxon>
        <taxon>Mucoromycetes</taxon>
        <taxon>Mucorales</taxon>
        <taxon>Mucorineae</taxon>
        <taxon>Mucoraceae</taxon>
        <taxon>Mucor</taxon>
    </lineage>
</organism>
<proteinExistence type="inferred from homology"/>
<evidence type="ECO:0000256" key="5">
    <source>
        <dbReference type="ARBA" id="ARBA00023306"/>
    </source>
</evidence>
<keyword evidence="4 6" id="KW-0539">Nucleus</keyword>
<dbReference type="Pfam" id="PF12830">
    <property type="entry name" value="Nipped-B_C"/>
    <property type="match status" value="1"/>
</dbReference>
<keyword evidence="3 6" id="KW-0677">Repeat</keyword>
<dbReference type="SUPFAM" id="SSF48371">
    <property type="entry name" value="ARM repeat"/>
    <property type="match status" value="2"/>
</dbReference>
<keyword evidence="10" id="KW-1185">Reference proteome</keyword>
<feature type="region of interest" description="Disordered" evidence="7">
    <location>
        <begin position="778"/>
        <end position="800"/>
    </location>
</feature>
<dbReference type="EMBL" id="BAABUK010000002">
    <property type="protein sequence ID" value="GAA5807162.1"/>
    <property type="molecule type" value="Genomic_DNA"/>
</dbReference>
<feature type="region of interest" description="Disordered" evidence="7">
    <location>
        <begin position="1"/>
        <end position="64"/>
    </location>
</feature>
<reference evidence="9 10" key="1">
    <citation type="submission" date="2024-04" db="EMBL/GenBank/DDBJ databases">
        <title>genome sequences of Mucor flavus KT1a and Helicostylum pulchrum KT1b strains isolated from the surface of a dry-aged beef.</title>
        <authorList>
            <person name="Toyotome T."/>
            <person name="Hosono M."/>
            <person name="Torimaru M."/>
            <person name="Fukuda K."/>
            <person name="Mikami N."/>
        </authorList>
    </citation>
    <scope>NUCLEOTIDE SEQUENCE [LARGE SCALE GENOMIC DNA]</scope>
    <source>
        <strain evidence="9 10">KT1a</strain>
    </source>
</reference>
<feature type="domain" description="Sister chromatid cohesion C-terminal" evidence="8">
    <location>
        <begin position="1419"/>
        <end position="1605"/>
    </location>
</feature>
<dbReference type="Proteomes" id="UP001473302">
    <property type="component" value="Unassembled WGS sequence"/>
</dbReference>
<protein>
    <recommendedName>
        <fullName evidence="6">Sister chromatid cohesion protein</fullName>
    </recommendedName>
</protein>
<dbReference type="InterPro" id="IPR024986">
    <property type="entry name" value="Nipped-B_C"/>
</dbReference>
<gene>
    <name evidence="9" type="ORF">MFLAVUS_000516</name>
</gene>
<keyword evidence="5 6" id="KW-0131">Cell cycle</keyword>
<evidence type="ECO:0000256" key="4">
    <source>
        <dbReference type="ARBA" id="ARBA00023242"/>
    </source>
</evidence>
<comment type="similarity">
    <text evidence="2 6">Belongs to the SCC2/Nipped-B family.</text>
</comment>
<sequence>MRLKSRAAKTRENDEKLKQDASGLEVDSLNKNKREKRRIIIEESSSEESDSSNDEDEDEDDIPLFQRKAVQNALVKKGVPFKKAKLSAEEQVVAKPNTISTERPSPKKSKAVSVEFKAPLNEFKAPSNNFKAPTNEFKAPSNGFKVPSNDFKAPSNGFKAPFNNFKTPSSGFKAPSSDFKAPSSDFKAPSSDFKTPMISHVENPRSNLISSRLSHYMTMICEDLDRYDRDKIKQVDSLLTFRDQDDIPTLDITVMRKFTSLITDTNRLLKNLDTVDMVKFGEIIKLMENTIIVSTDIDIIDYFVKDNEKNKESTLRLLENIGDALDTCSMIFELLTTCKLDKKFLSRNLITNCLHFIKNQLDYTIYPLVDLNNLEDEAISLSSDAHAFQRFISSLPKERKLISTFIPHIIRFFRRAFTLILSEDLDDDVLVIVAYISMAPFFHEYSEQHKSILISDQENDNASNPYEQLKFCALDILKHIFSKYPKHRRWIFEEILTSLGTLTTMDEKRKFRLRNNQSISVISALFMQLVQCSASLSDLPSHKNWFLKWNIRFQKVSKSKDPDQMKLLDDKLVRRAATAWRLGAEAAANCASFFLEFLMSKCKSRKSDSYSLLEYRQILQYTLEDIMTVFNDPEWPVAELIMRVFSRILVSLLDGDHSDQYLKTLAIKWLGIIACKIKTGYNKLAGETKTYTPEWVSELNEALPIKVNMETPTASIALLDQCRKKMLDYALEERASTNVLQFYLCNWGFIESVLWTKANKGWEIEEKKSKLKKALVTPKMTTTEEEDKKTEEDEDLDGDSSMVETEIARLDIMEEDEVKWPKETALLLGETCKYYWMSCLGLESNFPKSDKHYDFPEMSRSDYLLLAELLASRQTLYTSFNFLLSEILTCIEKDGVIYRAHALKAIGKIASEVPEIMDENRIRNATVQRVHDASPTVRDAAVEVVAKYLGRLSTVPINLYEIVSGRVMDTSYMVRKRLVKLLRDLYFKFFDPEIKIDIASKLILRIGDNEIVISQLALKITQEILFQPFEDIEKEGNDYFGYSYANSPKERKRKINELTNVITGAVSKLDPSITAQNAALSQIIQKTINTADEKSKIWYEKIFQWIVDSLFDRMISLDEEENSEEFIHCLATVYSFTKSCPNLLRETQISMLQPYLCISSDEDWTKARYVLTIYRDVLPKMKYHDPAFTQSVERVLMQLLSKCPLDTISKGVSCLCVIIDRISYRYNILIKMLGSCINKLRQVRELISNGGDLANGSFSGVLKMLMICGLLCQHFEFDKKREQEPEAMQALNLIYKGEINTLVFDLLQFFTGDIMDELKEEGITMRMTALQGLGYFFASYPTFMISKTSLALMDKIFEEGTNELQTQLMRVFQEFLAAEEKRIDRREELSTGSADFKDVDVDILLGNTEECAELGVNGSLMQRYLRRILKCALSKSDELRYAAFEVVSAIIHQGLAHPVLCMPVIVAAETSPDVILRTKSYYLHKYTHDKYGAVLYSRMSEYLSTSYEYQKLLFDDGHVQGYGKRGGDAKVDPVLGLTFSVLKDKKRPRFDFFSALVKPFALDLKSSSSEDIDINYLKYLAENIITLDFCTTEEVLYIVYHMDRILMTAGADLLSYVTYLKKQGILKPVTDDETVDDRDELDHDFIIASKMSVALCILMYVKNLLVELYDIPDDEIREFNPNIKKKARDVTKDSEMDGLIDWHQLLYFKQRKLNKTTGLDACFKFEYLIMSDTTAVIAEDTH</sequence>
<dbReference type="InterPro" id="IPR033031">
    <property type="entry name" value="Scc2/Nipped-B"/>
</dbReference>
<comment type="caution">
    <text evidence="9">The sequence shown here is derived from an EMBL/GenBank/DDBJ whole genome shotgun (WGS) entry which is preliminary data.</text>
</comment>
<evidence type="ECO:0000256" key="2">
    <source>
        <dbReference type="ARBA" id="ARBA00009252"/>
    </source>
</evidence>
<accession>A0ABP9YK00</accession>
<dbReference type="CDD" id="cd23958">
    <property type="entry name" value="SCC2"/>
    <property type="match status" value="1"/>
</dbReference>
<dbReference type="InterPro" id="IPR016024">
    <property type="entry name" value="ARM-type_fold"/>
</dbReference>
<evidence type="ECO:0000313" key="9">
    <source>
        <dbReference type="EMBL" id="GAA5807162.1"/>
    </source>
</evidence>
<evidence type="ECO:0000313" key="10">
    <source>
        <dbReference type="Proteomes" id="UP001473302"/>
    </source>
</evidence>
<evidence type="ECO:0000256" key="6">
    <source>
        <dbReference type="RuleBase" id="RU364107"/>
    </source>
</evidence>
<evidence type="ECO:0000256" key="3">
    <source>
        <dbReference type="ARBA" id="ARBA00022737"/>
    </source>
</evidence>
<comment type="subcellular location">
    <subcellularLocation>
        <location evidence="1 6">Nucleus</location>
    </subcellularLocation>
</comment>
<evidence type="ECO:0000259" key="8">
    <source>
        <dbReference type="Pfam" id="PF12830"/>
    </source>
</evidence>
<evidence type="ECO:0000256" key="1">
    <source>
        <dbReference type="ARBA" id="ARBA00004123"/>
    </source>
</evidence>
<name>A0ABP9YK00_9FUNG</name>
<dbReference type="InterPro" id="IPR011989">
    <property type="entry name" value="ARM-like"/>
</dbReference>
<dbReference type="Pfam" id="PF12765">
    <property type="entry name" value="Cohesin_HEAT"/>
    <property type="match status" value="1"/>
</dbReference>
<dbReference type="PANTHER" id="PTHR21704:SF18">
    <property type="entry name" value="NIPPED-B-LIKE PROTEIN"/>
    <property type="match status" value="1"/>
</dbReference>
<dbReference type="Gene3D" id="1.25.10.10">
    <property type="entry name" value="Leucine-rich Repeat Variant"/>
    <property type="match status" value="1"/>
</dbReference>
<feature type="compositionally biased region" description="Basic and acidic residues" evidence="7">
    <location>
        <begin position="9"/>
        <end position="19"/>
    </location>
</feature>
<feature type="compositionally biased region" description="Acidic residues" evidence="7">
    <location>
        <begin position="44"/>
        <end position="62"/>
    </location>
</feature>
<dbReference type="InterPro" id="IPR026003">
    <property type="entry name" value="Cohesin_HEAT"/>
</dbReference>
<dbReference type="PANTHER" id="PTHR21704">
    <property type="entry name" value="NIPPED-B-LIKE PROTEIN DELANGIN SCC2-RELATED"/>
    <property type="match status" value="1"/>
</dbReference>